<accession>A0ABR3CQ91</accession>
<sequence length="448" mass="47302">MWASKCIPIVATITPATLSIRAGLSNSTSSMKVPRPSYSNENTTIAWVNFEGVGRIESSSAAINRLISTTSSSISILPFTAPSPNSSYTLTFAAPAIKCETLSAAIANNTIQLADATTLQKAWNESMHADLASAAAFGQLYTGKTMSVLDTHYIPNHFFLNTNGAGSGGANYSCHMWNASYTVHFRSVDGALTSTITSLAHTAPLHINGSGVSTDYAPGEIAYWSLYSALADILVTRIYYGSTCSLMGADAALFRSGIPACPEITSPPDDAGGCGTGATSFEGILSPWMCRAGSVPRAVEELSRNVSLSLLSSALFSNATSADVLVAAPQNYYVYNWRNLLYAYLAAVVVALGCVGVGAHAYGANGYSASSSFSSIVFTTRNAELDRLADGRCLGARPMPREVERTMLRFGVLREEGEVDGGRRRGVPHVAFGLRDTVGPLKKGEVCS</sequence>
<keyword evidence="3" id="KW-1185">Reference proteome</keyword>
<dbReference type="EMBL" id="JAJVCZ030000002">
    <property type="protein sequence ID" value="KAL0262775.1"/>
    <property type="molecule type" value="Genomic_DNA"/>
</dbReference>
<organism evidence="2 3">
    <name type="scientific">Diplodia seriata</name>
    <dbReference type="NCBI Taxonomy" id="420778"/>
    <lineage>
        <taxon>Eukaryota</taxon>
        <taxon>Fungi</taxon>
        <taxon>Dikarya</taxon>
        <taxon>Ascomycota</taxon>
        <taxon>Pezizomycotina</taxon>
        <taxon>Dothideomycetes</taxon>
        <taxon>Dothideomycetes incertae sedis</taxon>
        <taxon>Botryosphaeriales</taxon>
        <taxon>Botryosphaeriaceae</taxon>
        <taxon>Diplodia</taxon>
    </lineage>
</organism>
<dbReference type="Proteomes" id="UP001430584">
    <property type="component" value="Unassembled WGS sequence"/>
</dbReference>
<proteinExistence type="predicted"/>
<evidence type="ECO:0000313" key="3">
    <source>
        <dbReference type="Proteomes" id="UP001430584"/>
    </source>
</evidence>
<gene>
    <name evidence="2" type="ORF">SLS55_001748</name>
</gene>
<comment type="caution">
    <text evidence="2">The sequence shown here is derived from an EMBL/GenBank/DDBJ whole genome shotgun (WGS) entry which is preliminary data.</text>
</comment>
<keyword evidence="1" id="KW-0812">Transmembrane</keyword>
<dbReference type="GeneID" id="92005833"/>
<dbReference type="PANTHER" id="PTHR35041">
    <property type="entry name" value="MEDIATOR OF RNA POLYMERASE II TRANSCRIPTION SUBUNIT 1"/>
    <property type="match status" value="1"/>
</dbReference>
<dbReference type="RefSeq" id="XP_066635804.1">
    <property type="nucleotide sequence ID" value="XM_066773237.1"/>
</dbReference>
<name>A0ABR3CQ91_9PEZI</name>
<evidence type="ECO:0000313" key="2">
    <source>
        <dbReference type="EMBL" id="KAL0262775.1"/>
    </source>
</evidence>
<dbReference type="PANTHER" id="PTHR35041:SF6">
    <property type="entry name" value="FORMYLMETHIONINE DEFORMYLASE-LIKE PROTEIN-RELATED"/>
    <property type="match status" value="1"/>
</dbReference>
<reference evidence="2 3" key="1">
    <citation type="submission" date="2024-02" db="EMBL/GenBank/DDBJ databases">
        <title>De novo assembly and annotation of 12 fungi associated with fruit tree decline syndrome in Ontario, Canada.</title>
        <authorList>
            <person name="Sulman M."/>
            <person name="Ellouze W."/>
            <person name="Ilyukhin E."/>
        </authorList>
    </citation>
    <scope>NUCLEOTIDE SEQUENCE [LARGE SCALE GENOMIC DNA]</scope>
    <source>
        <strain evidence="2 3">FDS-637</strain>
    </source>
</reference>
<keyword evidence="1" id="KW-0472">Membrane</keyword>
<protein>
    <submittedName>
        <fullName evidence="2">Uncharacterized protein</fullName>
    </submittedName>
</protein>
<keyword evidence="1" id="KW-1133">Transmembrane helix</keyword>
<evidence type="ECO:0000256" key="1">
    <source>
        <dbReference type="SAM" id="Phobius"/>
    </source>
</evidence>
<feature type="transmembrane region" description="Helical" evidence="1">
    <location>
        <begin position="340"/>
        <end position="362"/>
    </location>
</feature>